<proteinExistence type="predicted"/>
<accession>A0A2J6PYW9</accession>
<evidence type="ECO:0000313" key="2">
    <source>
        <dbReference type="Proteomes" id="UP000235672"/>
    </source>
</evidence>
<dbReference type="OrthoDB" id="4325529at2759"/>
<dbReference type="AlphaFoldDB" id="A0A2J6PYW9"/>
<name>A0A2J6PYW9_9HELO</name>
<sequence length="140" mass="15667">MDKLLSLLPIASKARTAPLAPLAALALTRAEDIAIQEWKAWCKKLDFKEGGKYLLGDYMDEGKLLLFIKNEVASRVSWRGHYLNAEKERKSKGKGKRRADTSALPVLEGEDDESCSDLVLIYNTVRGYCSAINEFWASLT</sequence>
<reference evidence="1 2" key="1">
    <citation type="submission" date="2016-05" db="EMBL/GenBank/DDBJ databases">
        <title>A degradative enzymes factory behind the ericoid mycorrhizal symbiosis.</title>
        <authorList>
            <consortium name="DOE Joint Genome Institute"/>
            <person name="Martino E."/>
            <person name="Morin E."/>
            <person name="Grelet G."/>
            <person name="Kuo A."/>
            <person name="Kohler A."/>
            <person name="Daghino S."/>
            <person name="Barry K."/>
            <person name="Choi C."/>
            <person name="Cichocki N."/>
            <person name="Clum A."/>
            <person name="Copeland A."/>
            <person name="Hainaut M."/>
            <person name="Haridas S."/>
            <person name="Labutti K."/>
            <person name="Lindquist E."/>
            <person name="Lipzen A."/>
            <person name="Khouja H.-R."/>
            <person name="Murat C."/>
            <person name="Ohm R."/>
            <person name="Olson A."/>
            <person name="Spatafora J."/>
            <person name="Veneault-Fourrey C."/>
            <person name="Henrissat B."/>
            <person name="Grigoriev I."/>
            <person name="Martin F."/>
            <person name="Perotto S."/>
        </authorList>
    </citation>
    <scope>NUCLEOTIDE SEQUENCE [LARGE SCALE GENOMIC DNA]</scope>
    <source>
        <strain evidence="1 2">UAMH 7357</strain>
    </source>
</reference>
<organism evidence="1 2">
    <name type="scientific">Hyaloscypha hepaticicola</name>
    <dbReference type="NCBI Taxonomy" id="2082293"/>
    <lineage>
        <taxon>Eukaryota</taxon>
        <taxon>Fungi</taxon>
        <taxon>Dikarya</taxon>
        <taxon>Ascomycota</taxon>
        <taxon>Pezizomycotina</taxon>
        <taxon>Leotiomycetes</taxon>
        <taxon>Helotiales</taxon>
        <taxon>Hyaloscyphaceae</taxon>
        <taxon>Hyaloscypha</taxon>
    </lineage>
</organism>
<dbReference type="Proteomes" id="UP000235672">
    <property type="component" value="Unassembled WGS sequence"/>
</dbReference>
<gene>
    <name evidence="1" type="ORF">NA56DRAFT_647295</name>
</gene>
<evidence type="ECO:0000313" key="1">
    <source>
        <dbReference type="EMBL" id="PMD19221.1"/>
    </source>
</evidence>
<dbReference type="EMBL" id="KZ613490">
    <property type="protein sequence ID" value="PMD19221.1"/>
    <property type="molecule type" value="Genomic_DNA"/>
</dbReference>
<keyword evidence="2" id="KW-1185">Reference proteome</keyword>
<protein>
    <submittedName>
        <fullName evidence="1">Uncharacterized protein</fullName>
    </submittedName>
</protein>